<name>A0A0C3QL57_9AGAM</name>
<evidence type="ECO:0000313" key="2">
    <source>
        <dbReference type="Proteomes" id="UP000054248"/>
    </source>
</evidence>
<dbReference type="AlphaFoldDB" id="A0A0C3QL57"/>
<gene>
    <name evidence="1" type="ORF">M407DRAFT_182601</name>
</gene>
<accession>A0A0C3QL57</accession>
<keyword evidence="2" id="KW-1185">Reference proteome</keyword>
<dbReference type="EMBL" id="KN822996">
    <property type="protein sequence ID" value="KIO28261.1"/>
    <property type="molecule type" value="Genomic_DNA"/>
</dbReference>
<proteinExistence type="predicted"/>
<dbReference type="HOGENOM" id="CLU_2514301_0_0_1"/>
<reference evidence="2" key="2">
    <citation type="submission" date="2015-01" db="EMBL/GenBank/DDBJ databases">
        <title>Evolutionary Origins and Diversification of the Mycorrhizal Mutualists.</title>
        <authorList>
            <consortium name="DOE Joint Genome Institute"/>
            <consortium name="Mycorrhizal Genomics Consortium"/>
            <person name="Kohler A."/>
            <person name="Kuo A."/>
            <person name="Nagy L.G."/>
            <person name="Floudas D."/>
            <person name="Copeland A."/>
            <person name="Barry K.W."/>
            <person name="Cichocki N."/>
            <person name="Veneault-Fourrey C."/>
            <person name="LaButti K."/>
            <person name="Lindquist E.A."/>
            <person name="Lipzen A."/>
            <person name="Lundell T."/>
            <person name="Morin E."/>
            <person name="Murat C."/>
            <person name="Riley R."/>
            <person name="Ohm R."/>
            <person name="Sun H."/>
            <person name="Tunlid A."/>
            <person name="Henrissat B."/>
            <person name="Grigoriev I.V."/>
            <person name="Hibbett D.S."/>
            <person name="Martin F."/>
        </authorList>
    </citation>
    <scope>NUCLEOTIDE SEQUENCE [LARGE SCALE GENOMIC DNA]</scope>
    <source>
        <strain evidence="2">MUT 4182</strain>
    </source>
</reference>
<sequence length="85" mass="9423">MGIPLEENKASESSCLRHPHRLAYRPPCLSMFRPLIVYLVVFLTLCHSTDLFRWSTVGGRSPLTANSFVWPGSRSPPEGNVGPPS</sequence>
<reference evidence="1 2" key="1">
    <citation type="submission" date="2014-04" db="EMBL/GenBank/DDBJ databases">
        <authorList>
            <consortium name="DOE Joint Genome Institute"/>
            <person name="Kuo A."/>
            <person name="Girlanda M."/>
            <person name="Perotto S."/>
            <person name="Kohler A."/>
            <person name="Nagy L.G."/>
            <person name="Floudas D."/>
            <person name="Copeland A."/>
            <person name="Barry K.W."/>
            <person name="Cichocki N."/>
            <person name="Veneault-Fourrey C."/>
            <person name="LaButti K."/>
            <person name="Lindquist E.A."/>
            <person name="Lipzen A."/>
            <person name="Lundell T."/>
            <person name="Morin E."/>
            <person name="Murat C."/>
            <person name="Sun H."/>
            <person name="Tunlid A."/>
            <person name="Henrissat B."/>
            <person name="Grigoriev I.V."/>
            <person name="Hibbett D.S."/>
            <person name="Martin F."/>
            <person name="Nordberg H.P."/>
            <person name="Cantor M.N."/>
            <person name="Hua S.X."/>
        </authorList>
    </citation>
    <scope>NUCLEOTIDE SEQUENCE [LARGE SCALE GENOMIC DNA]</scope>
    <source>
        <strain evidence="1 2">MUT 4182</strain>
    </source>
</reference>
<protein>
    <submittedName>
        <fullName evidence="1">Uncharacterized protein</fullName>
    </submittedName>
</protein>
<dbReference type="Proteomes" id="UP000054248">
    <property type="component" value="Unassembled WGS sequence"/>
</dbReference>
<evidence type="ECO:0000313" key="1">
    <source>
        <dbReference type="EMBL" id="KIO28261.1"/>
    </source>
</evidence>
<organism evidence="1 2">
    <name type="scientific">Tulasnella calospora MUT 4182</name>
    <dbReference type="NCBI Taxonomy" id="1051891"/>
    <lineage>
        <taxon>Eukaryota</taxon>
        <taxon>Fungi</taxon>
        <taxon>Dikarya</taxon>
        <taxon>Basidiomycota</taxon>
        <taxon>Agaricomycotina</taxon>
        <taxon>Agaricomycetes</taxon>
        <taxon>Cantharellales</taxon>
        <taxon>Tulasnellaceae</taxon>
        <taxon>Tulasnella</taxon>
    </lineage>
</organism>